<dbReference type="STRING" id="57577.A0A2K3K684"/>
<reference evidence="3 4" key="1">
    <citation type="journal article" date="2014" name="Am. J. Bot.">
        <title>Genome assembly and annotation for red clover (Trifolium pratense; Fabaceae).</title>
        <authorList>
            <person name="Istvanek J."/>
            <person name="Jaros M."/>
            <person name="Krenek A."/>
            <person name="Repkova J."/>
        </authorList>
    </citation>
    <scope>NUCLEOTIDE SEQUENCE [LARGE SCALE GENOMIC DNA]</scope>
    <source>
        <strain evidence="4">cv. Tatra</strain>
        <tissue evidence="3">Young leaves</tissue>
    </source>
</reference>
<keyword evidence="1" id="KW-1015">Disulfide bond</keyword>
<name>A0A2K3K684_TRIPR</name>
<dbReference type="PROSITE" id="PS51174">
    <property type="entry name" value="BARWIN_3"/>
    <property type="match status" value="1"/>
</dbReference>
<dbReference type="GO" id="GO:0050832">
    <property type="term" value="P:defense response to fungus"/>
    <property type="evidence" value="ECO:0007669"/>
    <property type="project" value="InterPro"/>
</dbReference>
<dbReference type="InterPro" id="IPR044301">
    <property type="entry name" value="PR4"/>
</dbReference>
<reference evidence="3 4" key="2">
    <citation type="journal article" date="2017" name="Front. Plant Sci.">
        <title>Gene Classification and Mining of Molecular Markers Useful in Red Clover (Trifolium pratense) Breeding.</title>
        <authorList>
            <person name="Istvanek J."/>
            <person name="Dluhosova J."/>
            <person name="Dluhos P."/>
            <person name="Patkova L."/>
            <person name="Nedelnik J."/>
            <person name="Repkova J."/>
        </authorList>
    </citation>
    <scope>NUCLEOTIDE SEQUENCE [LARGE SCALE GENOMIC DNA]</scope>
    <source>
        <strain evidence="4">cv. Tatra</strain>
        <tissue evidence="3">Young leaves</tissue>
    </source>
</reference>
<dbReference type="PANTHER" id="PTHR46351">
    <property type="entry name" value="WOUND-INDUCED PROTEIN WIN2"/>
    <property type="match status" value="1"/>
</dbReference>
<dbReference type="Gene3D" id="2.40.40.10">
    <property type="entry name" value="RlpA-like domain"/>
    <property type="match status" value="1"/>
</dbReference>
<organism evidence="3 4">
    <name type="scientific">Trifolium pratense</name>
    <name type="common">Red clover</name>
    <dbReference type="NCBI Taxonomy" id="57577"/>
    <lineage>
        <taxon>Eukaryota</taxon>
        <taxon>Viridiplantae</taxon>
        <taxon>Streptophyta</taxon>
        <taxon>Embryophyta</taxon>
        <taxon>Tracheophyta</taxon>
        <taxon>Spermatophyta</taxon>
        <taxon>Magnoliopsida</taxon>
        <taxon>eudicotyledons</taxon>
        <taxon>Gunneridae</taxon>
        <taxon>Pentapetalae</taxon>
        <taxon>rosids</taxon>
        <taxon>fabids</taxon>
        <taxon>Fabales</taxon>
        <taxon>Fabaceae</taxon>
        <taxon>Papilionoideae</taxon>
        <taxon>50 kb inversion clade</taxon>
        <taxon>NPAAA clade</taxon>
        <taxon>Hologalegina</taxon>
        <taxon>IRL clade</taxon>
        <taxon>Trifolieae</taxon>
        <taxon>Trifolium</taxon>
    </lineage>
</organism>
<evidence type="ECO:0000313" key="3">
    <source>
        <dbReference type="EMBL" id="PNX61800.1"/>
    </source>
</evidence>
<dbReference type="Pfam" id="PF00967">
    <property type="entry name" value="Barwin"/>
    <property type="match status" value="1"/>
</dbReference>
<dbReference type="EMBL" id="ASHM01143773">
    <property type="protein sequence ID" value="PNX61800.1"/>
    <property type="molecule type" value="Genomic_DNA"/>
</dbReference>
<dbReference type="SUPFAM" id="SSF50685">
    <property type="entry name" value="Barwin-like endoglucanases"/>
    <property type="match status" value="1"/>
</dbReference>
<accession>A0A2K3K684</accession>
<dbReference type="GO" id="GO:0004540">
    <property type="term" value="F:RNA nuclease activity"/>
    <property type="evidence" value="ECO:0007669"/>
    <property type="project" value="InterPro"/>
</dbReference>
<evidence type="ECO:0000256" key="1">
    <source>
        <dbReference type="ARBA" id="ARBA00023157"/>
    </source>
</evidence>
<dbReference type="GO" id="GO:0042742">
    <property type="term" value="P:defense response to bacterium"/>
    <property type="evidence" value="ECO:0007669"/>
    <property type="project" value="InterPro"/>
</dbReference>
<sequence>MYMGSVESGDVSFTQPTMAIDSQIVRIVDECSYEGLDLDIDVFQKLDRSGTGKAQGYLMVYYYFVNCGEYLLNSFTTLI</sequence>
<dbReference type="PANTHER" id="PTHR46351:SF7">
    <property type="entry name" value="HEVEIN-LIKE PREPROPROTEIN"/>
    <property type="match status" value="1"/>
</dbReference>
<dbReference type="InterPro" id="IPR036908">
    <property type="entry name" value="RlpA-like_sf"/>
</dbReference>
<dbReference type="Proteomes" id="UP000236291">
    <property type="component" value="Unassembled WGS sequence"/>
</dbReference>
<dbReference type="InterPro" id="IPR001153">
    <property type="entry name" value="Barwin_dom"/>
</dbReference>
<proteinExistence type="predicted"/>
<dbReference type="AlphaFoldDB" id="A0A2K3K684"/>
<protein>
    <submittedName>
        <fullName evidence="3">Chitinase/Hevein/PR-4/Wheatwin2</fullName>
    </submittedName>
</protein>
<evidence type="ECO:0000259" key="2">
    <source>
        <dbReference type="PROSITE" id="PS51174"/>
    </source>
</evidence>
<feature type="domain" description="Barwin" evidence="2">
    <location>
        <begin position="1"/>
        <end position="69"/>
    </location>
</feature>
<evidence type="ECO:0000313" key="4">
    <source>
        <dbReference type="Proteomes" id="UP000236291"/>
    </source>
</evidence>
<gene>
    <name evidence="3" type="ORF">L195_g060842</name>
</gene>
<comment type="caution">
    <text evidence="3">The sequence shown here is derived from an EMBL/GenBank/DDBJ whole genome shotgun (WGS) entry which is preliminary data.</text>
</comment>
<dbReference type="PRINTS" id="PR00602">
    <property type="entry name" value="BARWIN"/>
</dbReference>